<dbReference type="SMART" id="SM00465">
    <property type="entry name" value="GIYc"/>
    <property type="match status" value="1"/>
</dbReference>
<feature type="compositionally biased region" description="Low complexity" evidence="8">
    <location>
        <begin position="19"/>
        <end position="34"/>
    </location>
</feature>
<evidence type="ECO:0000256" key="5">
    <source>
        <dbReference type="ARBA" id="ARBA00023204"/>
    </source>
</evidence>
<dbReference type="Proteomes" id="UP000382040">
    <property type="component" value="Unassembled WGS sequence"/>
</dbReference>
<dbReference type="GO" id="GO:0005737">
    <property type="term" value="C:cytoplasm"/>
    <property type="evidence" value="ECO:0007669"/>
    <property type="project" value="UniProtKB-SubCell"/>
</dbReference>
<dbReference type="NCBIfam" id="TIGR00194">
    <property type="entry name" value="uvrC"/>
    <property type="match status" value="1"/>
</dbReference>
<keyword evidence="5 7" id="KW-0234">DNA repair</keyword>
<comment type="subcellular location">
    <subcellularLocation>
        <location evidence="7">Cytoplasm</location>
    </subcellularLocation>
</comment>
<feature type="domain" description="GIY-YIG" evidence="10">
    <location>
        <begin position="93"/>
        <end position="171"/>
    </location>
</feature>
<feature type="domain" description="UvrC family homology region profile" evidence="11">
    <location>
        <begin position="331"/>
        <end position="658"/>
    </location>
</feature>
<dbReference type="InterPro" id="IPR035901">
    <property type="entry name" value="GIY-YIG_endonuc_sf"/>
</dbReference>
<evidence type="ECO:0000259" key="11">
    <source>
        <dbReference type="PROSITE" id="PS50165"/>
    </source>
</evidence>
<dbReference type="Gene3D" id="3.30.420.340">
    <property type="entry name" value="UvrC, RNAse H endonuclease domain"/>
    <property type="match status" value="2"/>
</dbReference>
<dbReference type="PROSITE" id="PS50164">
    <property type="entry name" value="GIY_YIG"/>
    <property type="match status" value="1"/>
</dbReference>
<dbReference type="GO" id="GO:0009381">
    <property type="term" value="F:excinuclease ABC activity"/>
    <property type="evidence" value="ECO:0007669"/>
    <property type="project" value="UniProtKB-UniRule"/>
</dbReference>
<dbReference type="InterPro" id="IPR001162">
    <property type="entry name" value="UvrC_RNase_H_dom"/>
</dbReference>
<dbReference type="NCBIfam" id="NF001824">
    <property type="entry name" value="PRK00558.1-5"/>
    <property type="match status" value="1"/>
</dbReference>
<dbReference type="InterPro" id="IPR050066">
    <property type="entry name" value="UvrABC_protein_C"/>
</dbReference>
<dbReference type="Pfam" id="PF14520">
    <property type="entry name" value="HHH_5"/>
    <property type="match status" value="1"/>
</dbReference>
<dbReference type="SUPFAM" id="SSF82771">
    <property type="entry name" value="GIY-YIG endonuclease"/>
    <property type="match status" value="1"/>
</dbReference>
<evidence type="ECO:0000256" key="2">
    <source>
        <dbReference type="ARBA" id="ARBA00022763"/>
    </source>
</evidence>
<dbReference type="SUPFAM" id="SSF46600">
    <property type="entry name" value="C-terminal UvrC-binding domain of UvrB"/>
    <property type="match status" value="1"/>
</dbReference>
<dbReference type="InterPro" id="IPR047296">
    <property type="entry name" value="GIY-YIG_UvrC_Cho"/>
</dbReference>
<protein>
    <recommendedName>
        <fullName evidence="7">UvrABC system protein C</fullName>
        <shortName evidence="7">Protein UvrC</shortName>
    </recommendedName>
    <alternativeName>
        <fullName evidence="7">Excinuclease ABC subunit C</fullName>
    </alternativeName>
</protein>
<feature type="region of interest" description="Disordered" evidence="8">
    <location>
        <begin position="609"/>
        <end position="629"/>
    </location>
</feature>
<proteinExistence type="inferred from homology"/>
<dbReference type="Pfam" id="PF01541">
    <property type="entry name" value="GIY-YIG"/>
    <property type="match status" value="1"/>
</dbReference>
<keyword evidence="3 7" id="KW-0228">DNA excision</keyword>
<feature type="region of interest" description="Disordered" evidence="8">
    <location>
        <begin position="376"/>
        <end position="410"/>
    </location>
</feature>
<dbReference type="InterPro" id="IPR003583">
    <property type="entry name" value="Hlx-hairpin-Hlx_DNA-bd_motif"/>
</dbReference>
<dbReference type="GO" id="GO:0006289">
    <property type="term" value="P:nucleotide-excision repair"/>
    <property type="evidence" value="ECO:0007669"/>
    <property type="project" value="UniProtKB-UniRule"/>
</dbReference>
<dbReference type="Pfam" id="PF02151">
    <property type="entry name" value="UVR"/>
    <property type="match status" value="1"/>
</dbReference>
<dbReference type="FunFam" id="1.10.150.20:FF:000005">
    <property type="entry name" value="UvrABC system protein C"/>
    <property type="match status" value="1"/>
</dbReference>
<evidence type="ECO:0000259" key="9">
    <source>
        <dbReference type="PROSITE" id="PS50151"/>
    </source>
</evidence>
<evidence type="ECO:0000256" key="6">
    <source>
        <dbReference type="ARBA" id="ARBA00023236"/>
    </source>
</evidence>
<evidence type="ECO:0000313" key="12">
    <source>
        <dbReference type="EMBL" id="VVE89284.1"/>
    </source>
</evidence>
<feature type="compositionally biased region" description="Basic and acidic residues" evidence="8">
    <location>
        <begin position="1"/>
        <end position="10"/>
    </location>
</feature>
<evidence type="ECO:0000256" key="7">
    <source>
        <dbReference type="HAMAP-Rule" id="MF_00203"/>
    </source>
</evidence>
<dbReference type="Gene3D" id="3.40.1440.10">
    <property type="entry name" value="GIY-YIG endonuclease"/>
    <property type="match status" value="1"/>
</dbReference>
<dbReference type="InterPro" id="IPR010994">
    <property type="entry name" value="RuvA_2-like"/>
</dbReference>
<feature type="domain" description="UVR" evidence="9">
    <location>
        <begin position="280"/>
        <end position="315"/>
    </location>
</feature>
<keyword evidence="1 7" id="KW-0963">Cytoplasm</keyword>
<dbReference type="Pfam" id="PF08459">
    <property type="entry name" value="UvrC_RNaseH_dom"/>
    <property type="match status" value="1"/>
</dbReference>
<dbReference type="SUPFAM" id="SSF47781">
    <property type="entry name" value="RuvA domain 2-like"/>
    <property type="match status" value="1"/>
</dbReference>
<dbReference type="PANTHER" id="PTHR30562">
    <property type="entry name" value="UVRC/OXIDOREDUCTASE"/>
    <property type="match status" value="1"/>
</dbReference>
<dbReference type="PANTHER" id="PTHR30562:SF1">
    <property type="entry name" value="UVRABC SYSTEM PROTEIN C"/>
    <property type="match status" value="1"/>
</dbReference>
<reference evidence="12 13" key="1">
    <citation type="submission" date="2019-08" db="EMBL/GenBank/DDBJ databases">
        <authorList>
            <person name="Peeters C."/>
        </authorList>
    </citation>
    <scope>NUCLEOTIDE SEQUENCE [LARGE SCALE GENOMIC DNA]</scope>
    <source>
        <strain evidence="12 13">LMG 20603</strain>
    </source>
</reference>
<evidence type="ECO:0000256" key="4">
    <source>
        <dbReference type="ARBA" id="ARBA00022881"/>
    </source>
</evidence>
<comment type="function">
    <text evidence="7">The UvrABC repair system catalyzes the recognition and processing of DNA lesions. UvrC both incises the 5' and 3' sides of the lesion. The N-terminal half is responsible for the 3' incision and the C-terminal half is responsible for the 5' incision.</text>
</comment>
<feature type="region of interest" description="Disordered" evidence="8">
    <location>
        <begin position="1"/>
        <end position="76"/>
    </location>
</feature>
<dbReference type="GO" id="GO:0009432">
    <property type="term" value="P:SOS response"/>
    <property type="evidence" value="ECO:0007669"/>
    <property type="project" value="UniProtKB-UniRule"/>
</dbReference>
<dbReference type="FunFam" id="3.40.1440.10:FF:000001">
    <property type="entry name" value="UvrABC system protein C"/>
    <property type="match status" value="1"/>
</dbReference>
<comment type="similarity">
    <text evidence="7">Belongs to the UvrC family.</text>
</comment>
<dbReference type="EMBL" id="CABPST010000009">
    <property type="protein sequence ID" value="VVE89284.1"/>
    <property type="molecule type" value="Genomic_DNA"/>
</dbReference>
<evidence type="ECO:0000256" key="3">
    <source>
        <dbReference type="ARBA" id="ARBA00022769"/>
    </source>
</evidence>
<evidence type="ECO:0000313" key="13">
    <source>
        <dbReference type="Proteomes" id="UP000382040"/>
    </source>
</evidence>
<dbReference type="AlphaFoldDB" id="A0A5E5BUK5"/>
<dbReference type="GO" id="GO:0003677">
    <property type="term" value="F:DNA binding"/>
    <property type="evidence" value="ECO:0007669"/>
    <property type="project" value="UniProtKB-UniRule"/>
</dbReference>
<keyword evidence="6 7" id="KW-0742">SOS response</keyword>
<dbReference type="InterPro" id="IPR038476">
    <property type="entry name" value="UvrC_RNase_H_dom_sf"/>
</dbReference>
<dbReference type="GO" id="GO:0009380">
    <property type="term" value="C:excinuclease repair complex"/>
    <property type="evidence" value="ECO:0007669"/>
    <property type="project" value="InterPro"/>
</dbReference>
<gene>
    <name evidence="7 12" type="primary">uvrC</name>
    <name evidence="12" type="ORF">PBR20603_03251</name>
</gene>
<evidence type="ECO:0000256" key="8">
    <source>
        <dbReference type="SAM" id="MobiDB-lite"/>
    </source>
</evidence>
<dbReference type="Pfam" id="PF22920">
    <property type="entry name" value="UvrC_RNaseH"/>
    <property type="match status" value="2"/>
</dbReference>
<dbReference type="Gene3D" id="4.10.860.10">
    <property type="entry name" value="UVR domain"/>
    <property type="match status" value="1"/>
</dbReference>
<feature type="compositionally biased region" description="Low complexity" evidence="8">
    <location>
        <begin position="616"/>
        <end position="629"/>
    </location>
</feature>
<dbReference type="RefSeq" id="WP_246174756.1">
    <property type="nucleotide sequence ID" value="NZ_CABPST010000009.1"/>
</dbReference>
<dbReference type="SMART" id="SM00278">
    <property type="entry name" value="HhH1"/>
    <property type="match status" value="2"/>
</dbReference>
<evidence type="ECO:0000259" key="10">
    <source>
        <dbReference type="PROSITE" id="PS50164"/>
    </source>
</evidence>
<dbReference type="PROSITE" id="PS50165">
    <property type="entry name" value="UVRC"/>
    <property type="match status" value="1"/>
</dbReference>
<sequence length="784" mass="85032">MTEDAHDVTPPRKSRKAKSAAGAAVATPSAQTAPESAGTPVDVSGGEPAKPATADKTKRTRRADAQALSAGDTNDTNDALPFDARKVLAQLPNLPGVYRYYDASGNVLYVGKARNLKKRVSSYFNKTQLSPRIALMVARIAKLETTVTRSETEALLLENNLIKALHPRYNILFRDDKSYPFLKLTQHKYPRMAYYRGSVDRRGQYFGPFPSAWAVRESIQILQKVFQLRTCEDSVFANRTRPCLLHQIERCSAPCVGAIRDDDYARDVKNAVAFLSGRQNEVLGALEEKMMTYAEALQFEQAAVVRNQMQALSGVLQQQSVETAGDVDADILAVAYAGGRACVNLAMVRGGRHLGDKAYFPAHVERGVEGGIADEFEDDDGVAPEASRANPEDSVDTAGEISSDLPSDTPSASLESRLLEAFVAQHYLGQSVPPVLIVSHALPGDELLTALSEQAGRRIAMVRQPQGQRRAWLDMAQQGAQLALARLLTEQGSQQARTRELVQTIGLDIEDPALLRVECFDISHTQGEATQASCVVFHHHKMQTNEYRRYNISGITPGDDYAAMRQVLTRRYGRLMEAAAATVSDAADPSSVAADVARAEADTVVMPDSEGAAQTSESNEVSASAAAAPEASDVEANLPQLVLIDGGKGQVEVARQVFVELGIDIGRLVGVAKGEGRKVGLETLIFADGRAPLELGRESAVLMLIAQIRDEAHRFAITGMRAKRAKARQTSRLEEIEGIGAKRRQRLLMRFGGLQGVASASVDELASVEGISTTLAEQIYRQLH</sequence>
<organism evidence="12 13">
    <name type="scientific">Pandoraea bronchicola</name>
    <dbReference type="NCBI Taxonomy" id="2508287"/>
    <lineage>
        <taxon>Bacteria</taxon>
        <taxon>Pseudomonadati</taxon>
        <taxon>Pseudomonadota</taxon>
        <taxon>Betaproteobacteria</taxon>
        <taxon>Burkholderiales</taxon>
        <taxon>Burkholderiaceae</taxon>
        <taxon>Pandoraea</taxon>
    </lineage>
</organism>
<evidence type="ECO:0000256" key="1">
    <source>
        <dbReference type="ARBA" id="ARBA00022490"/>
    </source>
</evidence>
<dbReference type="CDD" id="cd10434">
    <property type="entry name" value="GIY-YIG_UvrC_Cho"/>
    <property type="match status" value="1"/>
</dbReference>
<accession>A0A5E5BUK5</accession>
<name>A0A5E5BUK5_9BURK</name>
<dbReference type="HAMAP" id="MF_00203">
    <property type="entry name" value="UvrC"/>
    <property type="match status" value="1"/>
</dbReference>
<dbReference type="Gene3D" id="1.10.150.20">
    <property type="entry name" value="5' to 3' exonuclease, C-terminal subdomain"/>
    <property type="match status" value="1"/>
</dbReference>
<dbReference type="PROSITE" id="PS50151">
    <property type="entry name" value="UVR"/>
    <property type="match status" value="1"/>
</dbReference>
<keyword evidence="4 7" id="KW-0267">Excision nuclease</keyword>
<dbReference type="InterPro" id="IPR004791">
    <property type="entry name" value="UvrC"/>
</dbReference>
<comment type="subunit">
    <text evidence="7">Interacts with UvrB in an incision complex.</text>
</comment>
<dbReference type="InterPro" id="IPR001943">
    <property type="entry name" value="UVR_dom"/>
</dbReference>
<dbReference type="InterPro" id="IPR036876">
    <property type="entry name" value="UVR_dom_sf"/>
</dbReference>
<keyword evidence="13" id="KW-1185">Reference proteome</keyword>
<dbReference type="InterPro" id="IPR000305">
    <property type="entry name" value="GIY-YIG_endonuc"/>
</dbReference>
<keyword evidence="2 7" id="KW-0227">DNA damage</keyword>